<evidence type="ECO:0000256" key="1">
    <source>
        <dbReference type="SAM" id="MobiDB-lite"/>
    </source>
</evidence>
<keyword evidence="2" id="KW-0812">Transmembrane</keyword>
<dbReference type="AlphaFoldDB" id="A0A834WPG7"/>
<feature type="compositionally biased region" description="Basic and acidic residues" evidence="1">
    <location>
        <begin position="1"/>
        <end position="11"/>
    </location>
</feature>
<dbReference type="Proteomes" id="UP000634136">
    <property type="component" value="Unassembled WGS sequence"/>
</dbReference>
<feature type="transmembrane region" description="Helical" evidence="2">
    <location>
        <begin position="136"/>
        <end position="163"/>
    </location>
</feature>
<dbReference type="EMBL" id="JAAIUW010000005">
    <property type="protein sequence ID" value="KAF7831140.1"/>
    <property type="molecule type" value="Genomic_DNA"/>
</dbReference>
<proteinExistence type="predicted"/>
<evidence type="ECO:0000256" key="2">
    <source>
        <dbReference type="SAM" id="Phobius"/>
    </source>
</evidence>
<dbReference type="PANTHER" id="PTHR35508">
    <property type="entry name" value="VOLTAGE-DEPENDENT L-TYPE CALCIUM CHANNEL SUBUNIT"/>
    <property type="match status" value="1"/>
</dbReference>
<gene>
    <name evidence="3" type="ORF">G2W53_013473</name>
</gene>
<organism evidence="3 4">
    <name type="scientific">Senna tora</name>
    <dbReference type="NCBI Taxonomy" id="362788"/>
    <lineage>
        <taxon>Eukaryota</taxon>
        <taxon>Viridiplantae</taxon>
        <taxon>Streptophyta</taxon>
        <taxon>Embryophyta</taxon>
        <taxon>Tracheophyta</taxon>
        <taxon>Spermatophyta</taxon>
        <taxon>Magnoliopsida</taxon>
        <taxon>eudicotyledons</taxon>
        <taxon>Gunneridae</taxon>
        <taxon>Pentapetalae</taxon>
        <taxon>rosids</taxon>
        <taxon>fabids</taxon>
        <taxon>Fabales</taxon>
        <taxon>Fabaceae</taxon>
        <taxon>Caesalpinioideae</taxon>
        <taxon>Cassia clade</taxon>
        <taxon>Senna</taxon>
    </lineage>
</organism>
<feature type="transmembrane region" description="Helical" evidence="2">
    <location>
        <begin position="104"/>
        <end position="129"/>
    </location>
</feature>
<name>A0A834WPG7_9FABA</name>
<feature type="region of interest" description="Disordered" evidence="1">
    <location>
        <begin position="1"/>
        <end position="32"/>
    </location>
</feature>
<keyword evidence="2" id="KW-0472">Membrane</keyword>
<evidence type="ECO:0000313" key="3">
    <source>
        <dbReference type="EMBL" id="KAF7831140.1"/>
    </source>
</evidence>
<comment type="caution">
    <text evidence="3">The sequence shown here is derived from an EMBL/GenBank/DDBJ whole genome shotgun (WGS) entry which is preliminary data.</text>
</comment>
<reference evidence="3" key="1">
    <citation type="submission" date="2020-09" db="EMBL/GenBank/DDBJ databases">
        <title>Genome-Enabled Discovery of Anthraquinone Biosynthesis in Senna tora.</title>
        <authorList>
            <person name="Kang S.-H."/>
            <person name="Pandey R.P."/>
            <person name="Lee C.-M."/>
            <person name="Sim J.-S."/>
            <person name="Jeong J.-T."/>
            <person name="Choi B.-S."/>
            <person name="Jung M."/>
            <person name="Ginzburg D."/>
            <person name="Zhao K."/>
            <person name="Won S.Y."/>
            <person name="Oh T.-J."/>
            <person name="Yu Y."/>
            <person name="Kim N.-H."/>
            <person name="Lee O.R."/>
            <person name="Lee T.-H."/>
            <person name="Bashyal P."/>
            <person name="Kim T.-S."/>
            <person name="Lee W.-H."/>
            <person name="Kawkins C."/>
            <person name="Kim C.-K."/>
            <person name="Kim J.S."/>
            <person name="Ahn B.O."/>
            <person name="Rhee S.Y."/>
            <person name="Sohng J.K."/>
        </authorList>
    </citation>
    <scope>NUCLEOTIDE SEQUENCE</scope>
    <source>
        <tissue evidence="3">Leaf</tissue>
    </source>
</reference>
<keyword evidence="2" id="KW-1133">Transmembrane helix</keyword>
<sequence>MAESYETEKPKPNGVYVDVSGDHKEGDGNFQKKGRYGMTERDSLYEVLHRMIGAILVAEQGNSGPLLHRIRTSVSQYAPLIPEASRNTGQDVILWTRRGSPLRALLVISVGTITLVSLTGLFVFMLFLLAATVNAIVISLLVSLAVAGGFLAFFFASVTAIYIGALSIAIFAICTVTFWATVAILITTGWIGFFCAVWLATKKSYGIAKDSLSATGAAISSYADARHPLKIENLDRDLKG</sequence>
<dbReference type="OrthoDB" id="1925129at2759"/>
<accession>A0A834WPG7</accession>
<keyword evidence="4" id="KW-1185">Reference proteome</keyword>
<feature type="transmembrane region" description="Helical" evidence="2">
    <location>
        <begin position="169"/>
        <end position="199"/>
    </location>
</feature>
<dbReference type="PANTHER" id="PTHR35508:SF1">
    <property type="entry name" value="VOLTAGE-DEPENDENT L-TYPE CALCIUM CHANNEL SUBUNIT"/>
    <property type="match status" value="1"/>
</dbReference>
<protein>
    <submittedName>
        <fullName evidence="3">Voltage-dependent L-type calcium channel subunit</fullName>
    </submittedName>
</protein>
<evidence type="ECO:0000313" key="4">
    <source>
        <dbReference type="Proteomes" id="UP000634136"/>
    </source>
</evidence>